<feature type="binding site" evidence="2">
    <location>
        <begin position="12"/>
        <end position="17"/>
    </location>
    <ligand>
        <name>ATP</name>
        <dbReference type="ChEBI" id="CHEBI:30616"/>
    </ligand>
</feature>
<keyword evidence="4" id="KW-1185">Reference proteome</keyword>
<organism evidence="3 4">
    <name type="scientific">Pontibacter diazotrophicus</name>
    <dbReference type="NCBI Taxonomy" id="1400979"/>
    <lineage>
        <taxon>Bacteria</taxon>
        <taxon>Pseudomonadati</taxon>
        <taxon>Bacteroidota</taxon>
        <taxon>Cytophagia</taxon>
        <taxon>Cytophagales</taxon>
        <taxon>Hymenobacteraceae</taxon>
        <taxon>Pontibacter</taxon>
    </lineage>
</organism>
<dbReference type="PANTHER" id="PTHR43210">
    <property type="entry name" value="DETHIOBIOTIN SYNTHETASE"/>
    <property type="match status" value="1"/>
</dbReference>
<feature type="binding site" evidence="2">
    <location>
        <position position="16"/>
    </location>
    <ligand>
        <name>Mg(2+)</name>
        <dbReference type="ChEBI" id="CHEBI:18420"/>
    </ligand>
</feature>
<evidence type="ECO:0000313" key="4">
    <source>
        <dbReference type="Proteomes" id="UP000256708"/>
    </source>
</evidence>
<evidence type="ECO:0000313" key="3">
    <source>
        <dbReference type="EMBL" id="RDV11933.1"/>
    </source>
</evidence>
<comment type="function">
    <text evidence="2">Catalyzes a mechanistically unusual reaction, the ATP-dependent insertion of CO2 between the N7 and N8 nitrogen atoms of 7,8-diaminopelargonic acid (DAPA, also called 7,8-diammoniononanoate) to form a ureido ring.</text>
</comment>
<dbReference type="InterPro" id="IPR004472">
    <property type="entry name" value="DTB_synth_BioD"/>
</dbReference>
<dbReference type="Pfam" id="PF13500">
    <property type="entry name" value="AAA_26"/>
    <property type="match status" value="1"/>
</dbReference>
<keyword evidence="2" id="KW-0547">Nucleotide-binding</keyword>
<dbReference type="Proteomes" id="UP000256708">
    <property type="component" value="Unassembled WGS sequence"/>
</dbReference>
<comment type="subunit">
    <text evidence="2">Homodimer.</text>
</comment>
<dbReference type="GO" id="GO:0004141">
    <property type="term" value="F:dethiobiotin synthase activity"/>
    <property type="evidence" value="ECO:0007669"/>
    <property type="project" value="UniProtKB-UniRule"/>
</dbReference>
<keyword evidence="2" id="KW-0067">ATP-binding</keyword>
<feature type="binding site" evidence="2">
    <location>
        <position position="43"/>
    </location>
    <ligand>
        <name>ATP</name>
        <dbReference type="ChEBI" id="CHEBI:30616"/>
    </ligand>
</feature>
<dbReference type="InterPro" id="IPR027417">
    <property type="entry name" value="P-loop_NTPase"/>
</dbReference>
<feature type="binding site" evidence="2">
    <location>
        <position position="36"/>
    </location>
    <ligand>
        <name>substrate</name>
    </ligand>
</feature>
<comment type="subcellular location">
    <subcellularLocation>
        <location evidence="2">Cytoplasm</location>
    </subcellularLocation>
</comment>
<dbReference type="GO" id="GO:0005829">
    <property type="term" value="C:cytosol"/>
    <property type="evidence" value="ECO:0007669"/>
    <property type="project" value="TreeGrafter"/>
</dbReference>
<comment type="similarity">
    <text evidence="2">Belongs to the dethiobiotin synthetase family.</text>
</comment>
<dbReference type="PIRSF" id="PIRSF006755">
    <property type="entry name" value="DTB_synth"/>
    <property type="match status" value="1"/>
</dbReference>
<evidence type="ECO:0000256" key="2">
    <source>
        <dbReference type="HAMAP-Rule" id="MF_00336"/>
    </source>
</evidence>
<sequence>MRRIFVTGIGTGVGKTVVSAILAERLKADYWKPVQSGDLDCTDTMKVRDLVGNSTTVFHPERYKFTQPLSPHAAAEVDGVTVKLEEFLTPETNNHLIIEGAGGLLVPLNKQHLIADLISHLKASVILVSRNYLGSINHTLLTIQELRRRNIPVLGLVFNGRSTPQTEAIIQHYSQLPVLFSVKEEKEINKHTVLKYAKNIEI</sequence>
<dbReference type="GO" id="GO:0000287">
    <property type="term" value="F:magnesium ion binding"/>
    <property type="evidence" value="ECO:0007669"/>
    <property type="project" value="UniProtKB-UniRule"/>
</dbReference>
<dbReference type="UniPathway" id="UPA00078">
    <property type="reaction ID" value="UER00161"/>
</dbReference>
<dbReference type="SUPFAM" id="SSF52540">
    <property type="entry name" value="P-loop containing nucleoside triphosphate hydrolases"/>
    <property type="match status" value="1"/>
</dbReference>
<reference evidence="4" key="1">
    <citation type="submission" date="2018-08" db="EMBL/GenBank/DDBJ databases">
        <authorList>
            <person name="Liu Z.-W."/>
            <person name="Du Z.-J."/>
        </authorList>
    </citation>
    <scope>NUCLEOTIDE SEQUENCE [LARGE SCALE GENOMIC DNA]</scope>
    <source>
        <strain evidence="4">H4X</strain>
    </source>
</reference>
<comment type="cofactor">
    <cofactor evidence="2">
        <name>Mg(2+)</name>
        <dbReference type="ChEBI" id="CHEBI:18420"/>
    </cofactor>
</comment>
<dbReference type="HAMAP" id="MF_00336">
    <property type="entry name" value="BioD"/>
    <property type="match status" value="1"/>
</dbReference>
<accession>A0A3D8L3P4</accession>
<dbReference type="OrthoDB" id="9802097at2"/>
<comment type="pathway">
    <text evidence="2">Cofactor biosynthesis; biotin biosynthesis; biotin from 7,8-diaminononanoate: step 1/2.</text>
</comment>
<keyword evidence="1 2" id="KW-0093">Biotin biosynthesis</keyword>
<feature type="binding site" evidence="2">
    <location>
        <begin position="99"/>
        <end position="102"/>
    </location>
    <ligand>
        <name>ATP</name>
        <dbReference type="ChEBI" id="CHEBI:30616"/>
    </ligand>
</feature>
<protein>
    <recommendedName>
        <fullName evidence="2">ATP-dependent dethiobiotin synthetase BioD</fullName>
        <ecNumber evidence="2">6.3.3.3</ecNumber>
    </recommendedName>
    <alternativeName>
        <fullName evidence="2">DTB synthetase</fullName>
        <shortName evidence="2">DTBS</shortName>
    </alternativeName>
    <alternativeName>
        <fullName evidence="2">Dethiobiotin synthase</fullName>
    </alternativeName>
</protein>
<proteinExistence type="inferred from homology"/>
<name>A0A3D8L3P4_9BACT</name>
<feature type="active site" evidence="2">
    <location>
        <position position="32"/>
    </location>
</feature>
<dbReference type="EMBL" id="QRGR01000036">
    <property type="protein sequence ID" value="RDV11933.1"/>
    <property type="molecule type" value="Genomic_DNA"/>
</dbReference>
<dbReference type="CDD" id="cd03109">
    <property type="entry name" value="DTBS"/>
    <property type="match status" value="1"/>
</dbReference>
<dbReference type="PANTHER" id="PTHR43210:SF5">
    <property type="entry name" value="DETHIOBIOTIN SYNTHETASE"/>
    <property type="match status" value="1"/>
</dbReference>
<dbReference type="GO" id="GO:0005524">
    <property type="term" value="F:ATP binding"/>
    <property type="evidence" value="ECO:0007669"/>
    <property type="project" value="UniProtKB-UniRule"/>
</dbReference>
<dbReference type="RefSeq" id="WP_115567980.1">
    <property type="nucleotide sequence ID" value="NZ_QRGR01000036.1"/>
</dbReference>
<evidence type="ECO:0000256" key="1">
    <source>
        <dbReference type="ARBA" id="ARBA00022756"/>
    </source>
</evidence>
<dbReference type="AlphaFoldDB" id="A0A3D8L3P4"/>
<comment type="caution">
    <text evidence="3">The sequence shown here is derived from an EMBL/GenBank/DDBJ whole genome shotgun (WGS) entry which is preliminary data.</text>
</comment>
<keyword evidence="2" id="KW-0963">Cytoplasm</keyword>
<feature type="binding site" evidence="2">
    <location>
        <position position="43"/>
    </location>
    <ligand>
        <name>Mg(2+)</name>
        <dbReference type="ChEBI" id="CHEBI:18420"/>
    </ligand>
</feature>
<dbReference type="GO" id="GO:0009102">
    <property type="term" value="P:biotin biosynthetic process"/>
    <property type="evidence" value="ECO:0007669"/>
    <property type="project" value="UniProtKB-UniRule"/>
</dbReference>
<comment type="caution">
    <text evidence="2">Lacks conserved residue(s) required for the propagation of feature annotation.</text>
</comment>
<gene>
    <name evidence="2 3" type="primary">bioD</name>
    <name evidence="3" type="ORF">DXT99_23200</name>
</gene>
<comment type="catalytic activity">
    <reaction evidence="2">
        <text>(7R,8S)-7,8-diammoniononanoate + CO2 + ATP = (4R,5S)-dethiobiotin + ADP + phosphate + 3 H(+)</text>
        <dbReference type="Rhea" id="RHEA:15805"/>
        <dbReference type="ChEBI" id="CHEBI:15378"/>
        <dbReference type="ChEBI" id="CHEBI:16526"/>
        <dbReference type="ChEBI" id="CHEBI:30616"/>
        <dbReference type="ChEBI" id="CHEBI:43474"/>
        <dbReference type="ChEBI" id="CHEBI:149469"/>
        <dbReference type="ChEBI" id="CHEBI:149473"/>
        <dbReference type="ChEBI" id="CHEBI:456216"/>
        <dbReference type="EC" id="6.3.3.3"/>
    </reaction>
</comment>
<dbReference type="NCBIfam" id="TIGR00347">
    <property type="entry name" value="bioD"/>
    <property type="match status" value="1"/>
</dbReference>
<keyword evidence="2" id="KW-0460">Magnesium</keyword>
<feature type="binding site" evidence="2">
    <location>
        <position position="99"/>
    </location>
    <ligand>
        <name>Mg(2+)</name>
        <dbReference type="ChEBI" id="CHEBI:18420"/>
    </ligand>
</feature>
<dbReference type="EC" id="6.3.3.3" evidence="2"/>
<dbReference type="Gene3D" id="3.40.50.300">
    <property type="entry name" value="P-loop containing nucleotide triphosphate hydrolases"/>
    <property type="match status" value="1"/>
</dbReference>
<keyword evidence="2" id="KW-0479">Metal-binding</keyword>
<keyword evidence="2 3" id="KW-0436">Ligase</keyword>